<evidence type="ECO:0000256" key="9">
    <source>
        <dbReference type="ARBA" id="ARBA00022748"/>
    </source>
</evidence>
<accession>A0A2X0QYE8</accession>
<keyword evidence="7 12" id="KW-0997">Cell inner membrane</keyword>
<keyword evidence="9 12" id="KW-0201">Cytochrome c-type biogenesis</keyword>
<reference evidence="13" key="2">
    <citation type="submission" date="2021-02" db="EMBL/GenBank/DDBJ databases">
        <authorList>
            <person name="Han P."/>
        </authorList>
    </citation>
    <scope>NUCLEOTIDE SEQUENCE</scope>
    <source>
        <strain evidence="13">Candidatus Nitrotoga sp. ZN8</strain>
    </source>
</reference>
<keyword evidence="5 12" id="KW-0813">Transport</keyword>
<evidence type="ECO:0000256" key="12">
    <source>
        <dbReference type="RuleBase" id="RU363101"/>
    </source>
</evidence>
<evidence type="ECO:0000256" key="10">
    <source>
        <dbReference type="ARBA" id="ARBA00022989"/>
    </source>
</evidence>
<dbReference type="NCBIfam" id="TIGR03141">
    <property type="entry name" value="cytochro_ccmD"/>
    <property type="match status" value="1"/>
</dbReference>
<gene>
    <name evidence="14" type="ORF">NITFAB_2313</name>
    <name evidence="13" type="ORF">NTGZN8_50025</name>
</gene>
<dbReference type="PANTHER" id="PTHR37531">
    <property type="entry name" value="HEME EXPORTER PROTEIN D"/>
    <property type="match status" value="1"/>
</dbReference>
<evidence type="ECO:0000313" key="14">
    <source>
        <dbReference type="EMBL" id="SPS06720.1"/>
    </source>
</evidence>
<evidence type="ECO:0000256" key="11">
    <source>
        <dbReference type="ARBA" id="ARBA00023136"/>
    </source>
</evidence>
<evidence type="ECO:0000256" key="7">
    <source>
        <dbReference type="ARBA" id="ARBA00022519"/>
    </source>
</evidence>
<dbReference type="GO" id="GO:1903607">
    <property type="term" value="P:cytochrome c biosynthetic process"/>
    <property type="evidence" value="ECO:0007669"/>
    <property type="project" value="TreeGrafter"/>
</dbReference>
<dbReference type="InterPro" id="IPR007078">
    <property type="entry name" value="Haem_export_protD_CcmD"/>
</dbReference>
<dbReference type="PANTHER" id="PTHR37531:SF1">
    <property type="entry name" value="HEME EXPORTER PROTEIN D"/>
    <property type="match status" value="1"/>
</dbReference>
<keyword evidence="15" id="KW-1185">Reference proteome</keyword>
<evidence type="ECO:0000256" key="4">
    <source>
        <dbReference type="ARBA" id="ARBA00016461"/>
    </source>
</evidence>
<evidence type="ECO:0000313" key="15">
    <source>
        <dbReference type="Proteomes" id="UP000675882"/>
    </source>
</evidence>
<evidence type="ECO:0000256" key="8">
    <source>
        <dbReference type="ARBA" id="ARBA00022692"/>
    </source>
</evidence>
<proteinExistence type="inferred from homology"/>
<keyword evidence="11 12" id="KW-0472">Membrane</keyword>
<dbReference type="Proteomes" id="UP000675882">
    <property type="component" value="Unassembled WGS sequence"/>
</dbReference>
<dbReference type="GO" id="GO:0017004">
    <property type="term" value="P:cytochrome complex assembly"/>
    <property type="evidence" value="ECO:0007669"/>
    <property type="project" value="UniProtKB-KW"/>
</dbReference>
<organism evidence="14">
    <name type="scientific">Candidatus Nitrotoga fabula</name>
    <dbReference type="NCBI Taxonomy" id="2182327"/>
    <lineage>
        <taxon>Bacteria</taxon>
        <taxon>Pseudomonadati</taxon>
        <taxon>Pseudomonadota</taxon>
        <taxon>Betaproteobacteria</taxon>
        <taxon>Nitrosomonadales</taxon>
        <taxon>Gallionellaceae</taxon>
        <taxon>Candidatus Nitrotoga</taxon>
    </lineage>
</organism>
<dbReference type="EMBL" id="LS423452">
    <property type="protein sequence ID" value="SPS06720.1"/>
    <property type="molecule type" value="Genomic_DNA"/>
</dbReference>
<comment type="similarity">
    <text evidence="3 12">Belongs to the CcmD/CycX/HelD family.</text>
</comment>
<keyword evidence="10 12" id="KW-1133">Transmembrane helix</keyword>
<dbReference type="Pfam" id="PF04995">
    <property type="entry name" value="CcmD"/>
    <property type="match status" value="1"/>
</dbReference>
<dbReference type="EMBL" id="CAJNBL010000040">
    <property type="protein sequence ID" value="CAE6730574.1"/>
    <property type="molecule type" value="Genomic_DNA"/>
</dbReference>
<evidence type="ECO:0000256" key="2">
    <source>
        <dbReference type="ARBA" id="ARBA00004377"/>
    </source>
</evidence>
<feature type="transmembrane region" description="Helical" evidence="12">
    <location>
        <begin position="12"/>
        <end position="34"/>
    </location>
</feature>
<dbReference type="InterPro" id="IPR052075">
    <property type="entry name" value="Heme_exporter_D"/>
</dbReference>
<evidence type="ECO:0000256" key="6">
    <source>
        <dbReference type="ARBA" id="ARBA00022475"/>
    </source>
</evidence>
<evidence type="ECO:0000313" key="13">
    <source>
        <dbReference type="EMBL" id="CAE6730574.1"/>
    </source>
</evidence>
<evidence type="ECO:0000256" key="5">
    <source>
        <dbReference type="ARBA" id="ARBA00022448"/>
    </source>
</evidence>
<evidence type="ECO:0000256" key="1">
    <source>
        <dbReference type="ARBA" id="ARBA00002442"/>
    </source>
</evidence>
<reference evidence="14" key="1">
    <citation type="submission" date="2018-05" db="EMBL/GenBank/DDBJ databases">
        <authorList>
            <person name="Lanie J.A."/>
            <person name="Ng W.-L."/>
            <person name="Kazmierczak K.M."/>
            <person name="Andrzejewski T.M."/>
            <person name="Davidsen T.M."/>
            <person name="Wayne K.J."/>
            <person name="Tettelin H."/>
            <person name="Glass J.I."/>
            <person name="Rusch D."/>
            <person name="Podicherti R."/>
            <person name="Tsui H.-C.T."/>
            <person name="Winkler M.E."/>
        </authorList>
    </citation>
    <scope>NUCLEOTIDE SEQUENCE</scope>
    <source>
        <strain evidence="14">KNB</strain>
    </source>
</reference>
<name>A0A2X0QYE8_9PROT</name>
<dbReference type="GO" id="GO:0005886">
    <property type="term" value="C:plasma membrane"/>
    <property type="evidence" value="ECO:0007669"/>
    <property type="project" value="UniProtKB-SubCell"/>
</dbReference>
<protein>
    <recommendedName>
        <fullName evidence="4 12">Heme exporter protein D</fullName>
    </recommendedName>
</protein>
<dbReference type="RefSeq" id="WP_213036499.1">
    <property type="nucleotide sequence ID" value="NZ_CAJNBL010000040.1"/>
</dbReference>
<keyword evidence="8 12" id="KW-0812">Transmembrane</keyword>
<keyword evidence="6 12" id="KW-1003">Cell membrane</keyword>
<evidence type="ECO:0000256" key="3">
    <source>
        <dbReference type="ARBA" id="ARBA00008741"/>
    </source>
</evidence>
<comment type="subcellular location">
    <subcellularLocation>
        <location evidence="2 12">Cell inner membrane</location>
        <topology evidence="2 12">Single-pass membrane protein</topology>
    </subcellularLocation>
</comment>
<sequence length="54" mass="6441">MSWAEFFAMNGYAWYVWGSYGMVLLVFLIEIVMVRHRRARILQQILLMRDEGGD</sequence>
<comment type="function">
    <text evidence="1 12">Required for the export of heme to the periplasm for the biogenesis of c-type cytochromes.</text>
</comment>
<dbReference type="GO" id="GO:0015886">
    <property type="term" value="P:heme transport"/>
    <property type="evidence" value="ECO:0007669"/>
    <property type="project" value="InterPro"/>
</dbReference>
<dbReference type="AlphaFoldDB" id="A0A2X0QYE8"/>